<dbReference type="EMBL" id="KN840550">
    <property type="protein sequence ID" value="KIP05194.1"/>
    <property type="molecule type" value="Genomic_DNA"/>
</dbReference>
<accession>A0A0C3NJS5</accession>
<protein>
    <submittedName>
        <fullName evidence="2">Uncharacterized protein</fullName>
    </submittedName>
</protein>
<feature type="region of interest" description="Disordered" evidence="1">
    <location>
        <begin position="215"/>
        <end position="238"/>
    </location>
</feature>
<dbReference type="STRING" id="745531.A0A0C3NJS5"/>
<proteinExistence type="predicted"/>
<gene>
    <name evidence="2" type="ORF">PHLGIDRAFT_164200</name>
</gene>
<evidence type="ECO:0000256" key="1">
    <source>
        <dbReference type="SAM" id="MobiDB-lite"/>
    </source>
</evidence>
<evidence type="ECO:0000313" key="2">
    <source>
        <dbReference type="EMBL" id="KIP05194.1"/>
    </source>
</evidence>
<evidence type="ECO:0000313" key="3">
    <source>
        <dbReference type="Proteomes" id="UP000053257"/>
    </source>
</evidence>
<organism evidence="2 3">
    <name type="scientific">Phlebiopsis gigantea (strain 11061_1 CR5-6)</name>
    <name type="common">White-rot fungus</name>
    <name type="synonym">Peniophora gigantea</name>
    <dbReference type="NCBI Taxonomy" id="745531"/>
    <lineage>
        <taxon>Eukaryota</taxon>
        <taxon>Fungi</taxon>
        <taxon>Dikarya</taxon>
        <taxon>Basidiomycota</taxon>
        <taxon>Agaricomycotina</taxon>
        <taxon>Agaricomycetes</taxon>
        <taxon>Polyporales</taxon>
        <taxon>Phanerochaetaceae</taxon>
        <taxon>Phlebiopsis</taxon>
    </lineage>
</organism>
<sequence length="361" mass="38382">MTVQLSLTFTEDPQSSIHTAFSQASTSCILPLRNDNVTGILDPPEALGGAVVGCGDGTFYLFHAAKPSAKEPPANDERTAKLRSSKAASSSRSSASPAPHRSRRGHHSSRSLSPASVKSPTPFSPFQVTKSTVVSSVSAEQVEAPKNYVDYDDEPEKLKGMLRNKGGVKDRTMADAFTLGGEKVKPRGPDKCVEGGPIADAIETTISKTNLRISTSTARSSTSSITSISTPSSPSRTPTLRLADAPDFSPWALISHTIPSQKVPTGPISSLRAIPGCPIIVALFRSGMIGIYSTEDGTCVRTAAAEDSSLLSSPRSKARSKLPMIWHWKHLHVAQISQVSTTAYRSLNGQGSYREYSPISS</sequence>
<feature type="region of interest" description="Disordered" evidence="1">
    <location>
        <begin position="68"/>
        <end position="125"/>
    </location>
</feature>
<dbReference type="AlphaFoldDB" id="A0A0C3NJS5"/>
<dbReference type="Proteomes" id="UP000053257">
    <property type="component" value="Unassembled WGS sequence"/>
</dbReference>
<reference evidence="2 3" key="1">
    <citation type="journal article" date="2014" name="PLoS Genet.">
        <title>Analysis of the Phlebiopsis gigantea genome, transcriptome and secretome provides insight into its pioneer colonization strategies of wood.</title>
        <authorList>
            <person name="Hori C."/>
            <person name="Ishida T."/>
            <person name="Igarashi K."/>
            <person name="Samejima M."/>
            <person name="Suzuki H."/>
            <person name="Master E."/>
            <person name="Ferreira P."/>
            <person name="Ruiz-Duenas F.J."/>
            <person name="Held B."/>
            <person name="Canessa P."/>
            <person name="Larrondo L.F."/>
            <person name="Schmoll M."/>
            <person name="Druzhinina I.S."/>
            <person name="Kubicek C.P."/>
            <person name="Gaskell J.A."/>
            <person name="Kersten P."/>
            <person name="St John F."/>
            <person name="Glasner J."/>
            <person name="Sabat G."/>
            <person name="Splinter BonDurant S."/>
            <person name="Syed K."/>
            <person name="Yadav J."/>
            <person name="Mgbeahuruike A.C."/>
            <person name="Kovalchuk A."/>
            <person name="Asiegbu F.O."/>
            <person name="Lackner G."/>
            <person name="Hoffmeister D."/>
            <person name="Rencoret J."/>
            <person name="Gutierrez A."/>
            <person name="Sun H."/>
            <person name="Lindquist E."/>
            <person name="Barry K."/>
            <person name="Riley R."/>
            <person name="Grigoriev I.V."/>
            <person name="Henrissat B."/>
            <person name="Kues U."/>
            <person name="Berka R.M."/>
            <person name="Martinez A.T."/>
            <person name="Covert S.F."/>
            <person name="Blanchette R.A."/>
            <person name="Cullen D."/>
        </authorList>
    </citation>
    <scope>NUCLEOTIDE SEQUENCE [LARGE SCALE GENOMIC DNA]</scope>
    <source>
        <strain evidence="2 3">11061_1 CR5-6</strain>
    </source>
</reference>
<feature type="compositionally biased region" description="Basic residues" evidence="1">
    <location>
        <begin position="100"/>
        <end position="109"/>
    </location>
</feature>
<feature type="compositionally biased region" description="Polar residues" evidence="1">
    <location>
        <begin position="116"/>
        <end position="125"/>
    </location>
</feature>
<dbReference type="HOGENOM" id="CLU_767488_0_0_1"/>
<feature type="compositionally biased region" description="Low complexity" evidence="1">
    <location>
        <begin position="85"/>
        <end position="99"/>
    </location>
</feature>
<dbReference type="OrthoDB" id="338622at2759"/>
<name>A0A0C3NJS5_PHLG1</name>
<keyword evidence="3" id="KW-1185">Reference proteome</keyword>